<dbReference type="HOGENOM" id="CLU_2204260_0_0_2"/>
<organism evidence="2 3">
    <name type="scientific">Thermoplasma volcanium (strain ATCC 51530 / DSM 4299 / JCM 9571 / NBRC 15438 / GSS1)</name>
    <dbReference type="NCBI Taxonomy" id="273116"/>
    <lineage>
        <taxon>Archaea</taxon>
        <taxon>Methanobacteriati</taxon>
        <taxon>Thermoplasmatota</taxon>
        <taxon>Thermoplasmata</taxon>
        <taxon>Thermoplasmatales</taxon>
        <taxon>Thermoplasmataceae</taxon>
        <taxon>Thermoplasma</taxon>
    </lineage>
</organism>
<dbReference type="eggNOG" id="arCOG01055">
    <property type="taxonomic scope" value="Archaea"/>
</dbReference>
<keyword evidence="3" id="KW-1185">Reference proteome</keyword>
<dbReference type="KEGG" id="tvo:TVG1245857"/>
<dbReference type="Gene3D" id="1.10.10.10">
    <property type="entry name" value="Winged helix-like DNA-binding domain superfamily/Winged helix DNA-binding domain"/>
    <property type="match status" value="1"/>
</dbReference>
<dbReference type="GeneID" id="95969410"/>
<dbReference type="AlphaFoldDB" id="Q979E7"/>
<sequence>MQRNLNFHFVKRNRERNEIMLDILKIIYTNNGEVGITKLIFSSNTNYKFIKSLTQDLSNAGLIKTYQNKAKHTFTITDKGKDIIERYYNINFLNLRHLQILVDLLIL</sequence>
<dbReference type="RefSeq" id="WP_010917446.1">
    <property type="nucleotide sequence ID" value="NC_002689.2"/>
</dbReference>
<dbReference type="InterPro" id="IPR036390">
    <property type="entry name" value="WH_DNA-bd_sf"/>
</dbReference>
<evidence type="ECO:0000313" key="2">
    <source>
        <dbReference type="EMBL" id="BAB60356.1"/>
    </source>
</evidence>
<evidence type="ECO:0000313" key="3">
    <source>
        <dbReference type="Proteomes" id="UP000001017"/>
    </source>
</evidence>
<dbReference type="PaxDb" id="273116-14325452"/>
<evidence type="ECO:0000259" key="1">
    <source>
        <dbReference type="Pfam" id="PF14947"/>
    </source>
</evidence>
<dbReference type="SUPFAM" id="SSF46785">
    <property type="entry name" value="Winged helix' DNA-binding domain"/>
    <property type="match status" value="1"/>
</dbReference>
<reference evidence="2 3" key="1">
    <citation type="journal article" date="1999" name="Proc. Jpn. Acad.">
        <title>Determination of the complete genomic DNA sequence of Thermoplasma volvanium GSS1.</title>
        <authorList>
            <person name="Kawashima T."/>
            <person name="Yamamoto Y."/>
            <person name="Aramaki H."/>
            <person name="Nunoshiba T."/>
            <person name="Kawamoto T."/>
            <person name="Watanabe K."/>
            <person name="Yamazaki M."/>
            <person name="Kanehori K."/>
            <person name="Amano N."/>
            <person name="Ohya Y."/>
            <person name="Makino K."/>
            <person name="Suzuki M."/>
        </authorList>
    </citation>
    <scope>NUCLEOTIDE SEQUENCE [LARGE SCALE GENOMIC DNA]</scope>
    <source>
        <strain evidence="3">ATCC 51530 / DSM 4299 / JCM 9571 / NBRC 15438 / GSS1</strain>
    </source>
</reference>
<protein>
    <recommendedName>
        <fullName evidence="1">ArnR1-like winged helix-turn-helix domain-containing protein</fullName>
    </recommendedName>
</protein>
<reference evidence="2 3" key="2">
    <citation type="journal article" date="2000" name="Proc. Natl. Acad. Sci. U.S.A.">
        <title>Archaeal adaptation to higher temperatures revealed by genomic sequence of Thermoplasma volcanium.</title>
        <authorList>
            <person name="Kawashima T."/>
            <person name="Amano N."/>
            <person name="Koike H."/>
            <person name="Makino S."/>
            <person name="Higuchi S."/>
            <person name="Kawashima-Ohya Y."/>
            <person name="Watanabe K."/>
            <person name="Yamazaki M."/>
            <person name="Kanehori K."/>
            <person name="Kawamoto T."/>
            <person name="Nunoshiba T."/>
            <person name="Yamamoto Y."/>
            <person name="Aramaki H."/>
            <person name="Makino K."/>
            <person name="Suzuki M."/>
        </authorList>
    </citation>
    <scope>NUCLEOTIDE SEQUENCE [LARGE SCALE GENOMIC DNA]</scope>
    <source>
        <strain evidence="3">ATCC 51530 / DSM 4299 / JCM 9571 / NBRC 15438 / GSS1</strain>
    </source>
</reference>
<dbReference type="Proteomes" id="UP000001017">
    <property type="component" value="Chromosome"/>
</dbReference>
<dbReference type="PhylomeDB" id="Q979E7"/>
<dbReference type="EMBL" id="BA000011">
    <property type="protein sequence ID" value="BAB60356.1"/>
    <property type="molecule type" value="Genomic_DNA"/>
</dbReference>
<dbReference type="InterPro" id="IPR038723">
    <property type="entry name" value="ArnR1-like_HTH"/>
</dbReference>
<proteinExistence type="predicted"/>
<dbReference type="STRING" id="273116.gene:9382017"/>
<accession>Q979E7</accession>
<dbReference type="InterPro" id="IPR036388">
    <property type="entry name" value="WH-like_DNA-bd_sf"/>
</dbReference>
<name>Q979E7_THEVO</name>
<gene>
    <name evidence="2" type="ORF">TVG1245857</name>
</gene>
<dbReference type="Pfam" id="PF14947">
    <property type="entry name" value="HTH_45"/>
    <property type="match status" value="1"/>
</dbReference>
<feature type="domain" description="ArnR1-like winged helix-turn-helix" evidence="1">
    <location>
        <begin position="14"/>
        <end position="91"/>
    </location>
</feature>